<dbReference type="RefSeq" id="WP_150548544.1">
    <property type="nucleotide sequence ID" value="NZ_LR215729.2"/>
</dbReference>
<dbReference type="SUPFAM" id="SSF111369">
    <property type="entry name" value="HlyD-like secretion proteins"/>
    <property type="match status" value="1"/>
</dbReference>
<keyword evidence="2" id="KW-0175">Coiled coil</keyword>
<gene>
    <name evidence="6" type="ORF">PMYSY11_2757</name>
</gene>
<dbReference type="Pfam" id="PF25954">
    <property type="entry name" value="Beta-barrel_RND_2"/>
    <property type="match status" value="1"/>
</dbReference>
<reference evidence="6" key="1">
    <citation type="submission" date="2019-02" db="EMBL/GenBank/DDBJ databases">
        <authorList>
            <consortium name="Genoscope - CEA"/>
            <person name="William W."/>
        </authorList>
    </citation>
    <scope>NUCLEOTIDE SEQUENCE [LARGE SCALE GENOMIC DNA]</scope>
    <source>
        <strain evidence="6">YSy11</strain>
    </source>
</reference>
<comment type="similarity">
    <text evidence="1">Belongs to the membrane fusion protein (MFP) (TC 8.A.1) family.</text>
</comment>
<evidence type="ECO:0000259" key="3">
    <source>
        <dbReference type="Pfam" id="PF25876"/>
    </source>
</evidence>
<name>A0A653E7P9_9PSED</name>
<accession>A0A653E7P9</accession>
<dbReference type="EMBL" id="LR215729">
    <property type="protein sequence ID" value="VEV97802.1"/>
    <property type="molecule type" value="Genomic_DNA"/>
</dbReference>
<evidence type="ECO:0000256" key="2">
    <source>
        <dbReference type="ARBA" id="ARBA00023054"/>
    </source>
</evidence>
<protein>
    <submittedName>
        <fullName evidence="6">Efflux transporter periplasmic adaptor subunit</fullName>
    </submittedName>
</protein>
<dbReference type="Gene3D" id="2.40.420.20">
    <property type="match status" value="1"/>
</dbReference>
<feature type="domain" description="Multidrug resistance protein MdtA-like alpha-helical hairpin" evidence="3">
    <location>
        <begin position="105"/>
        <end position="164"/>
    </location>
</feature>
<evidence type="ECO:0000259" key="4">
    <source>
        <dbReference type="Pfam" id="PF25917"/>
    </source>
</evidence>
<proteinExistence type="inferred from homology"/>
<organism evidence="6">
    <name type="scientific">Pseudomonas marincola</name>
    <dbReference type="NCBI Taxonomy" id="437900"/>
    <lineage>
        <taxon>Bacteria</taxon>
        <taxon>Pseudomonadati</taxon>
        <taxon>Pseudomonadota</taxon>
        <taxon>Gammaproteobacteria</taxon>
        <taxon>Pseudomonadales</taxon>
        <taxon>Pseudomonadaceae</taxon>
        <taxon>Pseudomonas</taxon>
    </lineage>
</organism>
<dbReference type="Gene3D" id="1.10.287.470">
    <property type="entry name" value="Helix hairpin bin"/>
    <property type="match status" value="1"/>
</dbReference>
<dbReference type="InterPro" id="IPR006143">
    <property type="entry name" value="RND_pump_MFP"/>
</dbReference>
<dbReference type="InterPro" id="IPR058624">
    <property type="entry name" value="MdtA-like_HH"/>
</dbReference>
<dbReference type="Pfam" id="PF25876">
    <property type="entry name" value="HH_MFP_RND"/>
    <property type="match status" value="1"/>
</dbReference>
<dbReference type="InterPro" id="IPR058792">
    <property type="entry name" value="Beta-barrel_RND_2"/>
</dbReference>
<feature type="domain" description="CusB-like beta-barrel" evidence="5">
    <location>
        <begin position="202"/>
        <end position="272"/>
    </location>
</feature>
<evidence type="ECO:0000256" key="1">
    <source>
        <dbReference type="ARBA" id="ARBA00009477"/>
    </source>
</evidence>
<dbReference type="FunFam" id="2.40.30.170:FF:000010">
    <property type="entry name" value="Efflux RND transporter periplasmic adaptor subunit"/>
    <property type="match status" value="1"/>
</dbReference>
<dbReference type="Pfam" id="PF25917">
    <property type="entry name" value="BSH_RND"/>
    <property type="match status" value="1"/>
</dbReference>
<dbReference type="NCBIfam" id="TIGR01730">
    <property type="entry name" value="RND_mfp"/>
    <property type="match status" value="1"/>
</dbReference>
<sequence>MLLRRMLMMLGAVLIVVLALGGYKGYSIYQQIQQFSKPKPAISITAATAEKRPWQQRLAAIGTLKAFQGVDLTVEVSGIVRDVLFTSGQHVNKDQPLVQLNNEVEQANLATAQANLNLARVEYNRGKTLVGRQNISKSEFDRLAAQLQTSQASVDQIKALLDKKRILAPFNGTIGVRQIDVGNFLASGTLIATLQDTSQLYLDFYLPEQSVPKLHLGETVQFKVAAYPDEHFTGEIAAINPKVEDTTRNVLVRAQLKNPGNKLFPGMFASLDVLLPESPDQVLLPETAVVYTLYGNSVYVISEQKDDDGQVVNDDNGQAKLVVERRIVETGERRDGQVVVLDGLEPGERVAATGQLKLDNGAHVSIVTEPASKATKQ</sequence>
<dbReference type="GO" id="GO:1990281">
    <property type="term" value="C:efflux pump complex"/>
    <property type="evidence" value="ECO:0007669"/>
    <property type="project" value="TreeGrafter"/>
</dbReference>
<evidence type="ECO:0000313" key="6">
    <source>
        <dbReference type="EMBL" id="VEV97802.1"/>
    </source>
</evidence>
<dbReference type="Gene3D" id="2.40.50.100">
    <property type="match status" value="1"/>
</dbReference>
<evidence type="ECO:0000259" key="5">
    <source>
        <dbReference type="Pfam" id="PF25954"/>
    </source>
</evidence>
<dbReference type="PANTHER" id="PTHR30469">
    <property type="entry name" value="MULTIDRUG RESISTANCE PROTEIN MDTA"/>
    <property type="match status" value="1"/>
</dbReference>
<dbReference type="InterPro" id="IPR058625">
    <property type="entry name" value="MdtA-like_BSH"/>
</dbReference>
<feature type="domain" description="Multidrug resistance protein MdtA-like barrel-sandwich hybrid" evidence="4">
    <location>
        <begin position="70"/>
        <end position="189"/>
    </location>
</feature>
<dbReference type="AlphaFoldDB" id="A0A653E7P9"/>
<dbReference type="Gene3D" id="2.40.30.170">
    <property type="match status" value="1"/>
</dbReference>
<dbReference type="PANTHER" id="PTHR30469:SF11">
    <property type="entry name" value="BLL4320 PROTEIN"/>
    <property type="match status" value="1"/>
</dbReference>
<dbReference type="GO" id="GO:0015562">
    <property type="term" value="F:efflux transmembrane transporter activity"/>
    <property type="evidence" value="ECO:0007669"/>
    <property type="project" value="TreeGrafter"/>
</dbReference>